<evidence type="ECO:0000313" key="6">
    <source>
        <dbReference type="RefSeq" id="XP_019701896.2"/>
    </source>
</evidence>
<evidence type="ECO:0000256" key="1">
    <source>
        <dbReference type="ARBA" id="ARBA00011073"/>
    </source>
</evidence>
<keyword evidence="5" id="KW-1185">Reference proteome</keyword>
<dbReference type="PANTHER" id="PTHR10795">
    <property type="entry name" value="PROPROTEIN CONVERTASE SUBTILISIN/KEXIN"/>
    <property type="match status" value="1"/>
</dbReference>
<dbReference type="InterPro" id="IPR036852">
    <property type="entry name" value="Peptidase_S8/S53_dom_sf"/>
</dbReference>
<dbReference type="GO" id="GO:0006508">
    <property type="term" value="P:proteolysis"/>
    <property type="evidence" value="ECO:0007669"/>
    <property type="project" value="InterPro"/>
</dbReference>
<dbReference type="CDD" id="cd02120">
    <property type="entry name" value="PA_subtilisin_like"/>
    <property type="match status" value="1"/>
</dbReference>
<evidence type="ECO:0000256" key="2">
    <source>
        <dbReference type="ARBA" id="ARBA00022729"/>
    </source>
</evidence>
<proteinExistence type="inferred from homology"/>
<dbReference type="Pfam" id="PF02225">
    <property type="entry name" value="PA"/>
    <property type="match status" value="1"/>
</dbReference>
<dbReference type="OrthoDB" id="206201at2759"/>
<reference evidence="6" key="1">
    <citation type="submission" date="2025-08" db="UniProtKB">
        <authorList>
            <consortium name="RefSeq"/>
        </authorList>
    </citation>
    <scope>IDENTIFICATION</scope>
</reference>
<dbReference type="AlphaFoldDB" id="A0A6J0PBE3"/>
<accession>A0A6J0PBE3</accession>
<feature type="domain" description="PA" evidence="4">
    <location>
        <begin position="267"/>
        <end position="354"/>
    </location>
</feature>
<dbReference type="Proteomes" id="UP000504607">
    <property type="component" value="Unplaced"/>
</dbReference>
<evidence type="ECO:0000259" key="4">
    <source>
        <dbReference type="Pfam" id="PF02225"/>
    </source>
</evidence>
<dbReference type="Pfam" id="PF00082">
    <property type="entry name" value="Peptidase_S8"/>
    <property type="match status" value="1"/>
</dbReference>
<comment type="similarity">
    <text evidence="1">Belongs to the peptidase S8 family.</text>
</comment>
<dbReference type="InParanoid" id="A0A6J0PBE3"/>
<keyword evidence="2" id="KW-0732">Signal</keyword>
<dbReference type="Gene3D" id="3.50.30.30">
    <property type="match status" value="1"/>
</dbReference>
<gene>
    <name evidence="6" type="primary">LOC105032577</name>
</gene>
<dbReference type="InterPro" id="IPR045051">
    <property type="entry name" value="SBT"/>
</dbReference>
<name>A0A6J0PBE3_ELAGV</name>
<dbReference type="KEGG" id="egu:105032577"/>
<dbReference type="Gene3D" id="3.40.50.200">
    <property type="entry name" value="Peptidase S8/S53 domain"/>
    <property type="match status" value="1"/>
</dbReference>
<dbReference type="RefSeq" id="XP_019701896.2">
    <property type="nucleotide sequence ID" value="XM_019846337.2"/>
</dbReference>
<dbReference type="InterPro" id="IPR000209">
    <property type="entry name" value="Peptidase_S8/S53_dom"/>
</dbReference>
<dbReference type="InterPro" id="IPR003137">
    <property type="entry name" value="PA_domain"/>
</dbReference>
<evidence type="ECO:0000313" key="5">
    <source>
        <dbReference type="Proteomes" id="UP000504607"/>
    </source>
</evidence>
<evidence type="ECO:0000259" key="3">
    <source>
        <dbReference type="Pfam" id="PF00082"/>
    </source>
</evidence>
<protein>
    <submittedName>
        <fullName evidence="6">Subtilisin-like protease SBT1.6</fullName>
    </submittedName>
</protein>
<dbReference type="GO" id="GO:0004252">
    <property type="term" value="F:serine-type endopeptidase activity"/>
    <property type="evidence" value="ECO:0007669"/>
    <property type="project" value="InterPro"/>
</dbReference>
<feature type="domain" description="Peptidase S8/S53" evidence="3">
    <location>
        <begin position="113"/>
        <end position="219"/>
    </location>
</feature>
<dbReference type="SUPFAM" id="SSF52743">
    <property type="entry name" value="Subtilisin-like"/>
    <property type="match status" value="1"/>
</dbReference>
<sequence length="395" mass="41509">MVVFRDDRDTVVSEVADEEVVEEGPGGGGVVGDEGIGDVLADEVEEGDVIDLPLDRDPEVVGSVVTPELRGGDVPLLLSFHSHCEQEEEIGRDEEPPIDFNDFNATIDGFGINDTIEFRSSHDVDGHGTHTASITISRHAFQASMAGYAAGIASKARIATYKVCWKGAGCLDFDILADFDCTVTDGIDIISISISSSDGVIAPYYLDPIAVGSYGAVSKGFSFPSLPAMMALAPCSSLILPPGSSPSVLALSTIGPLLRQASVGVMIPLVYPSQFGGLSASLCMENSVDPKLVNGKIVICDRSSSLRMAKGMVVKDVGGAAMILAHDNSNSERLVVDTHVLPTCAVGSDEGDAIKAYASSTTNPTAMMAFLSSKPLSLFLGDDTSPRRSTLYMTY</sequence>
<organism evidence="5 6">
    <name type="scientific">Elaeis guineensis var. tenera</name>
    <name type="common">Oil palm</name>
    <dbReference type="NCBI Taxonomy" id="51953"/>
    <lineage>
        <taxon>Eukaryota</taxon>
        <taxon>Viridiplantae</taxon>
        <taxon>Streptophyta</taxon>
        <taxon>Embryophyta</taxon>
        <taxon>Tracheophyta</taxon>
        <taxon>Spermatophyta</taxon>
        <taxon>Magnoliopsida</taxon>
        <taxon>Liliopsida</taxon>
        <taxon>Arecaceae</taxon>
        <taxon>Arecoideae</taxon>
        <taxon>Cocoseae</taxon>
        <taxon>Elaeidinae</taxon>
        <taxon>Elaeis</taxon>
    </lineage>
</organism>